<reference evidence="1" key="1">
    <citation type="submission" date="2020-06" db="EMBL/GenBank/DDBJ databases">
        <authorList>
            <person name="Li T."/>
            <person name="Hu X."/>
            <person name="Zhang T."/>
            <person name="Song X."/>
            <person name="Zhang H."/>
            <person name="Dai N."/>
            <person name="Sheng W."/>
            <person name="Hou X."/>
            <person name="Wei L."/>
        </authorList>
    </citation>
    <scope>NUCLEOTIDE SEQUENCE</scope>
    <source>
        <strain evidence="1">KEN1</strain>
        <tissue evidence="1">Leaf</tissue>
    </source>
</reference>
<organism evidence="1">
    <name type="scientific">Sesamum latifolium</name>
    <dbReference type="NCBI Taxonomy" id="2727402"/>
    <lineage>
        <taxon>Eukaryota</taxon>
        <taxon>Viridiplantae</taxon>
        <taxon>Streptophyta</taxon>
        <taxon>Embryophyta</taxon>
        <taxon>Tracheophyta</taxon>
        <taxon>Spermatophyta</taxon>
        <taxon>Magnoliopsida</taxon>
        <taxon>eudicotyledons</taxon>
        <taxon>Gunneridae</taxon>
        <taxon>Pentapetalae</taxon>
        <taxon>asterids</taxon>
        <taxon>lamiids</taxon>
        <taxon>Lamiales</taxon>
        <taxon>Pedaliaceae</taxon>
        <taxon>Sesamum</taxon>
    </lineage>
</organism>
<name>A0AAW2Y5T5_9LAMI</name>
<sequence length="221" mass="25275">MHSSSLGDILIWLYPDDPSMKDNASCPVVASTMSSMIGKGKSSFGHALFKSRKSTQIQNLAILFVDRHDARNPRCIFDFSDESSIDKLVYFCLNTRDEVRAKNSLRLLYRTSSMSYAKVVNSDFWSKPGISLYVHAKTSLYSSKVLKYCSSSSGQECTDEYRAWFFCGTKIQLLEFIGSRLYAIFKLWRSVLDFIFGNVRVRTFINSDVVGADDDFYFFFI</sequence>
<comment type="caution">
    <text evidence="1">The sequence shown here is derived from an EMBL/GenBank/DDBJ whole genome shotgun (WGS) entry which is preliminary data.</text>
</comment>
<proteinExistence type="predicted"/>
<accession>A0AAW2Y5T5</accession>
<evidence type="ECO:0000313" key="1">
    <source>
        <dbReference type="EMBL" id="KAL0461134.1"/>
    </source>
</evidence>
<reference evidence="1" key="2">
    <citation type="journal article" date="2024" name="Plant">
        <title>Genomic evolution and insights into agronomic trait innovations of Sesamum species.</title>
        <authorList>
            <person name="Miao H."/>
            <person name="Wang L."/>
            <person name="Qu L."/>
            <person name="Liu H."/>
            <person name="Sun Y."/>
            <person name="Le M."/>
            <person name="Wang Q."/>
            <person name="Wei S."/>
            <person name="Zheng Y."/>
            <person name="Lin W."/>
            <person name="Duan Y."/>
            <person name="Cao H."/>
            <person name="Xiong S."/>
            <person name="Wang X."/>
            <person name="Wei L."/>
            <person name="Li C."/>
            <person name="Ma Q."/>
            <person name="Ju M."/>
            <person name="Zhao R."/>
            <person name="Li G."/>
            <person name="Mu C."/>
            <person name="Tian Q."/>
            <person name="Mei H."/>
            <person name="Zhang T."/>
            <person name="Gao T."/>
            <person name="Zhang H."/>
        </authorList>
    </citation>
    <scope>NUCLEOTIDE SEQUENCE</scope>
    <source>
        <strain evidence="1">KEN1</strain>
    </source>
</reference>
<dbReference type="EMBL" id="JACGWN010000001">
    <property type="protein sequence ID" value="KAL0461134.1"/>
    <property type="molecule type" value="Genomic_DNA"/>
</dbReference>
<protein>
    <submittedName>
        <fullName evidence="1">Uncharacterized protein</fullName>
    </submittedName>
</protein>
<gene>
    <name evidence="1" type="ORF">Slati_0001000</name>
</gene>
<dbReference type="AlphaFoldDB" id="A0AAW2Y5T5"/>